<protein>
    <recommendedName>
        <fullName evidence="6">O-antigen ligase-related domain-containing protein</fullName>
    </recommendedName>
</protein>
<feature type="transmembrane region" description="Helical" evidence="5">
    <location>
        <begin position="39"/>
        <end position="58"/>
    </location>
</feature>
<evidence type="ECO:0000259" key="6">
    <source>
        <dbReference type="Pfam" id="PF04932"/>
    </source>
</evidence>
<dbReference type="Proteomes" id="UP000603317">
    <property type="component" value="Unassembled WGS sequence"/>
</dbReference>
<dbReference type="InterPro" id="IPR007016">
    <property type="entry name" value="O-antigen_ligase-rel_domated"/>
</dbReference>
<proteinExistence type="predicted"/>
<keyword evidence="3 5" id="KW-1133">Transmembrane helix</keyword>
<name>A0ABQ1FGC4_9SPHN</name>
<evidence type="ECO:0000256" key="2">
    <source>
        <dbReference type="ARBA" id="ARBA00022692"/>
    </source>
</evidence>
<dbReference type="InterPro" id="IPR051533">
    <property type="entry name" value="WaaL-like"/>
</dbReference>
<feature type="transmembrane region" description="Helical" evidence="5">
    <location>
        <begin position="129"/>
        <end position="147"/>
    </location>
</feature>
<evidence type="ECO:0000256" key="1">
    <source>
        <dbReference type="ARBA" id="ARBA00004141"/>
    </source>
</evidence>
<feature type="transmembrane region" description="Helical" evidence="5">
    <location>
        <begin position="70"/>
        <end position="87"/>
    </location>
</feature>
<dbReference type="PANTHER" id="PTHR37422">
    <property type="entry name" value="TEICHURONIC ACID BIOSYNTHESIS PROTEIN TUAE"/>
    <property type="match status" value="1"/>
</dbReference>
<evidence type="ECO:0000313" key="7">
    <source>
        <dbReference type="EMBL" id="GGA12054.1"/>
    </source>
</evidence>
<feature type="transmembrane region" description="Helical" evidence="5">
    <location>
        <begin position="374"/>
        <end position="393"/>
    </location>
</feature>
<comment type="caution">
    <text evidence="7">The sequence shown here is derived from an EMBL/GenBank/DDBJ whole genome shotgun (WGS) entry which is preliminary data.</text>
</comment>
<feature type="transmembrane region" description="Helical" evidence="5">
    <location>
        <begin position="226"/>
        <end position="245"/>
    </location>
</feature>
<evidence type="ECO:0000256" key="3">
    <source>
        <dbReference type="ARBA" id="ARBA00022989"/>
    </source>
</evidence>
<feature type="transmembrane region" description="Helical" evidence="5">
    <location>
        <begin position="281"/>
        <end position="303"/>
    </location>
</feature>
<gene>
    <name evidence="7" type="ORF">GCM10010923_23460</name>
</gene>
<comment type="subcellular location">
    <subcellularLocation>
        <location evidence="1">Membrane</location>
        <topology evidence="1">Multi-pass membrane protein</topology>
    </subcellularLocation>
</comment>
<feature type="transmembrane region" description="Helical" evidence="5">
    <location>
        <begin position="436"/>
        <end position="458"/>
    </location>
</feature>
<sequence>MRSSRKSRPARYALSLPFVALCVLLVCAFLLGGGSRGDILSLVVLRPVAIVCLAVGIASVTRDQIAEHRFVVLMMAAIVAVIGLHLVPLPHAIWSALPGRELAVEAGALVGLDDAWRPLTLSPHRGWNAFYAMSVPAAVVLLAIQLDKEQHLRILYLVIGLACLSAMLAVAQAASGGNEALYPYRITNDGYPVGLFANRNHQAALLCAAIPPLALLALRAKGPSRALVHSVAGATAVAFVLLTLATGSRGGLVFLVVAALASAGFIRAHEKPPARRGARSLKPVYVAGAIGVVALAGFLAIAFSQAEAVDRVATGDVAEEYRLVVWQSVAGFLGQYLPFGSGVGSFVEVFQVHEPLEMLGFAYWNHVHNDWLEWVLEFGFVALVLLGLSIVVLVRRTRAIWIRLPLKRGAHQLAWTGVAVLFILGLWSLVDYPLRVPSLAALAALGAVWMGAPGSAAADMPAKSRRKVSGM</sequence>
<accession>A0ABQ1FGC4</accession>
<feature type="transmembrane region" description="Helical" evidence="5">
    <location>
        <begin position="251"/>
        <end position="269"/>
    </location>
</feature>
<feature type="transmembrane region" description="Helical" evidence="5">
    <location>
        <begin position="12"/>
        <end position="33"/>
    </location>
</feature>
<organism evidence="7 8">
    <name type="scientific">Blastomonas marina</name>
    <dbReference type="NCBI Taxonomy" id="1867408"/>
    <lineage>
        <taxon>Bacteria</taxon>
        <taxon>Pseudomonadati</taxon>
        <taxon>Pseudomonadota</taxon>
        <taxon>Alphaproteobacteria</taxon>
        <taxon>Sphingomonadales</taxon>
        <taxon>Sphingomonadaceae</taxon>
        <taxon>Blastomonas</taxon>
    </lineage>
</organism>
<feature type="domain" description="O-antigen ligase-related" evidence="6">
    <location>
        <begin position="235"/>
        <end position="386"/>
    </location>
</feature>
<keyword evidence="8" id="KW-1185">Reference proteome</keyword>
<evidence type="ECO:0000313" key="8">
    <source>
        <dbReference type="Proteomes" id="UP000603317"/>
    </source>
</evidence>
<evidence type="ECO:0000256" key="4">
    <source>
        <dbReference type="ARBA" id="ARBA00023136"/>
    </source>
</evidence>
<dbReference type="PANTHER" id="PTHR37422:SF23">
    <property type="entry name" value="TEICHURONIC ACID BIOSYNTHESIS PROTEIN TUAE"/>
    <property type="match status" value="1"/>
</dbReference>
<keyword evidence="4 5" id="KW-0472">Membrane</keyword>
<reference evidence="8" key="1">
    <citation type="journal article" date="2019" name="Int. J. Syst. Evol. Microbiol.">
        <title>The Global Catalogue of Microorganisms (GCM) 10K type strain sequencing project: providing services to taxonomists for standard genome sequencing and annotation.</title>
        <authorList>
            <consortium name="The Broad Institute Genomics Platform"/>
            <consortium name="The Broad Institute Genome Sequencing Center for Infectious Disease"/>
            <person name="Wu L."/>
            <person name="Ma J."/>
        </authorList>
    </citation>
    <scope>NUCLEOTIDE SEQUENCE [LARGE SCALE GENOMIC DNA]</scope>
    <source>
        <strain evidence="8">CGMCC 1.15297</strain>
    </source>
</reference>
<keyword evidence="2 5" id="KW-0812">Transmembrane</keyword>
<dbReference type="Pfam" id="PF04932">
    <property type="entry name" value="Wzy_C"/>
    <property type="match status" value="1"/>
</dbReference>
<evidence type="ECO:0000256" key="5">
    <source>
        <dbReference type="SAM" id="Phobius"/>
    </source>
</evidence>
<feature type="transmembrane region" description="Helical" evidence="5">
    <location>
        <begin position="201"/>
        <end position="219"/>
    </location>
</feature>
<feature type="transmembrane region" description="Helical" evidence="5">
    <location>
        <begin position="413"/>
        <end position="430"/>
    </location>
</feature>
<dbReference type="EMBL" id="BMID01000001">
    <property type="protein sequence ID" value="GGA12054.1"/>
    <property type="molecule type" value="Genomic_DNA"/>
</dbReference>
<feature type="transmembrane region" description="Helical" evidence="5">
    <location>
        <begin position="154"/>
        <end position="174"/>
    </location>
</feature>